<dbReference type="AlphaFoldDB" id="A0A9P6EET3"/>
<dbReference type="PROSITE" id="PS50097">
    <property type="entry name" value="BTB"/>
    <property type="match status" value="1"/>
</dbReference>
<gene>
    <name evidence="2" type="ORF">CPB83DRAFT_835921</name>
</gene>
<feature type="domain" description="BTB" evidence="1">
    <location>
        <begin position="15"/>
        <end position="96"/>
    </location>
</feature>
<name>A0A9P6EET3_9AGAR</name>
<evidence type="ECO:0000313" key="2">
    <source>
        <dbReference type="EMBL" id="KAF9528206.1"/>
    </source>
</evidence>
<dbReference type="EMBL" id="MU157854">
    <property type="protein sequence ID" value="KAF9528206.1"/>
    <property type="molecule type" value="Genomic_DNA"/>
</dbReference>
<accession>A0A9P6EET3</accession>
<dbReference type="Pfam" id="PF00651">
    <property type="entry name" value="BTB"/>
    <property type="match status" value="1"/>
</dbReference>
<evidence type="ECO:0000259" key="1">
    <source>
        <dbReference type="PROSITE" id="PS50097"/>
    </source>
</evidence>
<dbReference type="SUPFAM" id="SSF54695">
    <property type="entry name" value="POZ domain"/>
    <property type="match status" value="1"/>
</dbReference>
<organism evidence="2 3">
    <name type="scientific">Crepidotus variabilis</name>
    <dbReference type="NCBI Taxonomy" id="179855"/>
    <lineage>
        <taxon>Eukaryota</taxon>
        <taxon>Fungi</taxon>
        <taxon>Dikarya</taxon>
        <taxon>Basidiomycota</taxon>
        <taxon>Agaricomycotina</taxon>
        <taxon>Agaricomycetes</taxon>
        <taxon>Agaricomycetidae</taxon>
        <taxon>Agaricales</taxon>
        <taxon>Agaricineae</taxon>
        <taxon>Crepidotaceae</taxon>
        <taxon>Crepidotus</taxon>
    </lineage>
</organism>
<dbReference type="OrthoDB" id="3218112at2759"/>
<dbReference type="Gene3D" id="3.30.710.10">
    <property type="entry name" value="Potassium Channel Kv1.1, Chain A"/>
    <property type="match status" value="1"/>
</dbReference>
<comment type="caution">
    <text evidence="2">The sequence shown here is derived from an EMBL/GenBank/DDBJ whole genome shotgun (WGS) entry which is preliminary data.</text>
</comment>
<dbReference type="InterPro" id="IPR011333">
    <property type="entry name" value="SKP1/BTB/POZ_sf"/>
</dbReference>
<sequence length="350" mass="40661">MENVISGNHSILYFVDGNIVIGCRNSAGGMTYFRVHKGYLASQSTVVSDMLTLPNDQGNHDTHDGAPLVNFPDSINAEVMATFLTFFYEPSHDILTPDDTDLAYKLFDVIVLADMLMVDKLKKSILDRIRQDWAIPTLEEWQRRFTRFNAEPNKWFYHFYEPASIIRVAQRFDETLLTPLQFFELSFRDHLLPYRLVPPLSRDYGYNLPDDRPNPGARWELITPQDKYRAGHGHRLFLEEFRVRLNGLLCSTENWEPRPNEPCQQLKDGQDCQTALKERVQDMTLDFLRGCHPFKALAEAKLGSERNHFFPDGASVTVIHDECADRWDRVLEETLVHLFNKIPLFYTELE</sequence>
<dbReference type="InterPro" id="IPR000210">
    <property type="entry name" value="BTB/POZ_dom"/>
</dbReference>
<evidence type="ECO:0000313" key="3">
    <source>
        <dbReference type="Proteomes" id="UP000807306"/>
    </source>
</evidence>
<reference evidence="2" key="1">
    <citation type="submission" date="2020-11" db="EMBL/GenBank/DDBJ databases">
        <authorList>
            <consortium name="DOE Joint Genome Institute"/>
            <person name="Ahrendt S."/>
            <person name="Riley R."/>
            <person name="Andreopoulos W."/>
            <person name="Labutti K."/>
            <person name="Pangilinan J."/>
            <person name="Ruiz-Duenas F.J."/>
            <person name="Barrasa J.M."/>
            <person name="Sanchez-Garcia M."/>
            <person name="Camarero S."/>
            <person name="Miyauchi S."/>
            <person name="Serrano A."/>
            <person name="Linde D."/>
            <person name="Babiker R."/>
            <person name="Drula E."/>
            <person name="Ayuso-Fernandez I."/>
            <person name="Pacheco R."/>
            <person name="Padilla G."/>
            <person name="Ferreira P."/>
            <person name="Barriuso J."/>
            <person name="Kellner H."/>
            <person name="Castanera R."/>
            <person name="Alfaro M."/>
            <person name="Ramirez L."/>
            <person name="Pisabarro A.G."/>
            <person name="Kuo A."/>
            <person name="Tritt A."/>
            <person name="Lipzen A."/>
            <person name="He G."/>
            <person name="Yan M."/>
            <person name="Ng V."/>
            <person name="Cullen D."/>
            <person name="Martin F."/>
            <person name="Rosso M.-N."/>
            <person name="Henrissat B."/>
            <person name="Hibbett D."/>
            <person name="Martinez A.T."/>
            <person name="Grigoriev I.V."/>
        </authorList>
    </citation>
    <scope>NUCLEOTIDE SEQUENCE</scope>
    <source>
        <strain evidence="2">CBS 506.95</strain>
    </source>
</reference>
<dbReference type="SMART" id="SM00225">
    <property type="entry name" value="BTB"/>
    <property type="match status" value="1"/>
</dbReference>
<proteinExistence type="predicted"/>
<dbReference type="CDD" id="cd18186">
    <property type="entry name" value="BTB_POZ_ZBTB_KLHL-like"/>
    <property type="match status" value="1"/>
</dbReference>
<keyword evidence="3" id="KW-1185">Reference proteome</keyword>
<protein>
    <recommendedName>
        <fullName evidence="1">BTB domain-containing protein</fullName>
    </recommendedName>
</protein>
<dbReference type="Proteomes" id="UP000807306">
    <property type="component" value="Unassembled WGS sequence"/>
</dbReference>